<dbReference type="EC" id="6.3.5.7" evidence="2"/>
<keyword evidence="2" id="KW-0436">Ligase</keyword>
<name>A0A6J4VZ96_9BACT</name>
<evidence type="ECO:0000313" key="2">
    <source>
        <dbReference type="EMBL" id="CAA9589608.1"/>
    </source>
</evidence>
<feature type="non-terminal residue" evidence="2">
    <location>
        <position position="1"/>
    </location>
</feature>
<feature type="compositionally biased region" description="Low complexity" evidence="1">
    <location>
        <begin position="57"/>
        <end position="66"/>
    </location>
</feature>
<feature type="compositionally biased region" description="Low complexity" evidence="1">
    <location>
        <begin position="184"/>
        <end position="197"/>
    </location>
</feature>
<accession>A0A6J4VZ96</accession>
<protein>
    <submittedName>
        <fullName evidence="2">Aspartyl-tRNA(Asn) amidotransferase subunit A @ Glutamyl-tRNA(Gln) amidotransferase subunit A</fullName>
        <ecNumber evidence="2">6.3.5.6</ecNumber>
        <ecNumber evidence="2">6.3.5.7</ecNumber>
    </submittedName>
</protein>
<proteinExistence type="predicted"/>
<reference evidence="2" key="1">
    <citation type="submission" date="2020-02" db="EMBL/GenBank/DDBJ databases">
        <authorList>
            <person name="Meier V. D."/>
        </authorList>
    </citation>
    <scope>NUCLEOTIDE SEQUENCE</scope>
    <source>
        <strain evidence="2">AVDCRST_MAG88</strain>
    </source>
</reference>
<feature type="compositionally biased region" description="Basic residues" evidence="1">
    <location>
        <begin position="159"/>
        <end position="183"/>
    </location>
</feature>
<keyword evidence="2" id="KW-0808">Transferase</keyword>
<evidence type="ECO:0000256" key="1">
    <source>
        <dbReference type="SAM" id="MobiDB-lite"/>
    </source>
</evidence>
<sequence>PDRGIPAGARSSRPLARRGVGARGALPPPREPAAAVGRPDRREGYLPGRRLPHRGRFATAAGTVRRAGGDGRARSPRGRRPHPRQDCHDRVRRRGAGADPQPARARPHAGRVEQRLGGGGRGRFLHARTRLADDRLGDSPRRLLRGGRHEAELRADSPRRRHPLRPLGRSRRLFHAGRRRGTARRLAPLPRLEARAGAGRRGPAPDPRRTRRPLPRPGRAGGSRRFRGPARAAARGRLPGAAGAPLRRHRGDQPAAPAAHHGGTGTNPRPLVRDLRGALPAAHRRANSRRTDGQGRGIGRGAGGTRGAPCRSGGDDGRGRDRSVGQPRRARPRAPRSRLDRFLDHEPALDLRRAAGHLPPGRPKRGGPAARLAARRAAGRRRGAARLGRTTGRDRGWRRRRADL</sequence>
<gene>
    <name evidence="2" type="ORF">AVDCRST_MAG88-4616</name>
</gene>
<feature type="compositionally biased region" description="Low complexity" evidence="1">
    <location>
        <begin position="229"/>
        <end position="245"/>
    </location>
</feature>
<dbReference type="GO" id="GO:0016740">
    <property type="term" value="F:transferase activity"/>
    <property type="evidence" value="ECO:0007669"/>
    <property type="project" value="UniProtKB-KW"/>
</dbReference>
<dbReference type="GO" id="GO:0050567">
    <property type="term" value="F:glutaminyl-tRNA synthase (glutamine-hydrolyzing) activity"/>
    <property type="evidence" value="ECO:0007669"/>
    <property type="project" value="UniProtKB-EC"/>
</dbReference>
<feature type="compositionally biased region" description="Basic and acidic residues" evidence="1">
    <location>
        <begin position="313"/>
        <end position="323"/>
    </location>
</feature>
<feature type="compositionally biased region" description="Basic and acidic residues" evidence="1">
    <location>
        <begin position="337"/>
        <end position="353"/>
    </location>
</feature>
<organism evidence="2">
    <name type="scientific">uncultured Thermomicrobiales bacterium</name>
    <dbReference type="NCBI Taxonomy" id="1645740"/>
    <lineage>
        <taxon>Bacteria</taxon>
        <taxon>Pseudomonadati</taxon>
        <taxon>Thermomicrobiota</taxon>
        <taxon>Thermomicrobia</taxon>
        <taxon>Thermomicrobiales</taxon>
        <taxon>environmental samples</taxon>
    </lineage>
</organism>
<feature type="non-terminal residue" evidence="2">
    <location>
        <position position="404"/>
    </location>
</feature>
<dbReference type="GO" id="GO:0050566">
    <property type="term" value="F:asparaginyl-tRNA synthase (glutamine-hydrolyzing) activity"/>
    <property type="evidence" value="ECO:0007669"/>
    <property type="project" value="UniProtKB-EC"/>
</dbReference>
<dbReference type="EMBL" id="CADCWM010001189">
    <property type="protein sequence ID" value="CAA9589608.1"/>
    <property type="molecule type" value="Genomic_DNA"/>
</dbReference>
<feature type="region of interest" description="Disordered" evidence="1">
    <location>
        <begin position="1"/>
        <end position="404"/>
    </location>
</feature>
<dbReference type="AlphaFoldDB" id="A0A6J4VZ96"/>
<feature type="compositionally biased region" description="Gly residues" evidence="1">
    <location>
        <begin position="294"/>
        <end position="306"/>
    </location>
</feature>
<feature type="compositionally biased region" description="Basic residues" evidence="1">
    <location>
        <begin position="373"/>
        <end position="384"/>
    </location>
</feature>
<dbReference type="EC" id="6.3.5.6" evidence="2"/>
<feature type="compositionally biased region" description="Basic and acidic residues" evidence="1">
    <location>
        <begin position="130"/>
        <end position="158"/>
    </location>
</feature>